<dbReference type="InterPro" id="IPR029441">
    <property type="entry name" value="Cass2"/>
</dbReference>
<evidence type="ECO:0000256" key="2">
    <source>
        <dbReference type="ARBA" id="ARBA00023125"/>
    </source>
</evidence>
<evidence type="ECO:0000313" key="6">
    <source>
        <dbReference type="Proteomes" id="UP000011907"/>
    </source>
</evidence>
<dbReference type="SUPFAM" id="SSF55136">
    <property type="entry name" value="Probable bacterial effector-binding domain"/>
    <property type="match status" value="1"/>
</dbReference>
<comment type="caution">
    <text evidence="5">The sequence shown here is derived from an EMBL/GenBank/DDBJ whole genome shotgun (WGS) entry which is preliminary data.</text>
</comment>
<dbReference type="SMART" id="SM00871">
    <property type="entry name" value="AraC_E_bind"/>
    <property type="match status" value="1"/>
</dbReference>
<dbReference type="InterPro" id="IPR010499">
    <property type="entry name" value="AraC_E-bd"/>
</dbReference>
<dbReference type="GO" id="GO:0043565">
    <property type="term" value="F:sequence-specific DNA binding"/>
    <property type="evidence" value="ECO:0007669"/>
    <property type="project" value="InterPro"/>
</dbReference>
<dbReference type="EMBL" id="AOFM01000005">
    <property type="protein sequence ID" value="EME75461.1"/>
    <property type="molecule type" value="Genomic_DNA"/>
</dbReference>
<evidence type="ECO:0000313" key="5">
    <source>
        <dbReference type="EMBL" id="EME75461.1"/>
    </source>
</evidence>
<dbReference type="PROSITE" id="PS01124">
    <property type="entry name" value="HTH_ARAC_FAMILY_2"/>
    <property type="match status" value="1"/>
</dbReference>
<gene>
    <name evidence="5" type="ORF">BSONL12_06493</name>
</gene>
<dbReference type="InterPro" id="IPR018060">
    <property type="entry name" value="HTH_AraC"/>
</dbReference>
<dbReference type="PATRIC" id="fig|1274524.3.peg.1405"/>
<dbReference type="SUPFAM" id="SSF46689">
    <property type="entry name" value="Homeodomain-like"/>
    <property type="match status" value="2"/>
</dbReference>
<proteinExistence type="predicted"/>
<dbReference type="PANTHER" id="PTHR47504:SF5">
    <property type="entry name" value="RIGHT ORIGIN-BINDING PROTEIN"/>
    <property type="match status" value="1"/>
</dbReference>
<reference evidence="5 6" key="1">
    <citation type="journal article" date="2013" name="Genome Announc.">
        <title>Draft Whole-Genome Sequence of Bacillus sonorensis Strain L12, a Source of Nonribosomal Lipopeptides.</title>
        <authorList>
            <person name="Adimpong D.B."/>
            <person name="Sorensen K.I."/>
            <person name="Nielsen D.S."/>
            <person name="Thorsen L."/>
            <person name="Rasmussen T.B."/>
            <person name="Derkx P.M."/>
            <person name="Jespersen L."/>
        </authorList>
    </citation>
    <scope>NUCLEOTIDE SEQUENCE [LARGE SCALE GENOMIC DNA]</scope>
    <source>
        <strain evidence="5 6">L12</strain>
    </source>
</reference>
<name>M5P640_9BACI</name>
<organism evidence="5 6">
    <name type="scientific">Bacillus sonorensis L12</name>
    <dbReference type="NCBI Taxonomy" id="1274524"/>
    <lineage>
        <taxon>Bacteria</taxon>
        <taxon>Bacillati</taxon>
        <taxon>Bacillota</taxon>
        <taxon>Bacilli</taxon>
        <taxon>Bacillales</taxon>
        <taxon>Bacillaceae</taxon>
        <taxon>Bacillus</taxon>
    </lineage>
</organism>
<dbReference type="Pfam" id="PF12833">
    <property type="entry name" value="HTH_18"/>
    <property type="match status" value="1"/>
</dbReference>
<dbReference type="PROSITE" id="PS00041">
    <property type="entry name" value="HTH_ARAC_FAMILY_1"/>
    <property type="match status" value="1"/>
</dbReference>
<dbReference type="STRING" id="1274524.BSONL12_06493"/>
<keyword evidence="1" id="KW-0805">Transcription regulation</keyword>
<accession>M5P640</accession>
<dbReference type="Gene3D" id="1.10.10.60">
    <property type="entry name" value="Homeodomain-like"/>
    <property type="match status" value="2"/>
</dbReference>
<dbReference type="AlphaFoldDB" id="M5P640"/>
<keyword evidence="3" id="KW-0804">Transcription</keyword>
<dbReference type="PANTHER" id="PTHR47504">
    <property type="entry name" value="RIGHT ORIGIN-BINDING PROTEIN"/>
    <property type="match status" value="1"/>
</dbReference>
<evidence type="ECO:0000256" key="3">
    <source>
        <dbReference type="ARBA" id="ARBA00023163"/>
    </source>
</evidence>
<dbReference type="GO" id="GO:0003700">
    <property type="term" value="F:DNA-binding transcription factor activity"/>
    <property type="evidence" value="ECO:0007669"/>
    <property type="project" value="InterPro"/>
</dbReference>
<dbReference type="SMART" id="SM00342">
    <property type="entry name" value="HTH_ARAC"/>
    <property type="match status" value="1"/>
</dbReference>
<sequence>MTSQIFASNHKSLLCRRLFSFIKSTTDQKKRSSIVYNKGKKTPKGCVKVDYYERIQSAVHFMEENLKKELPITDIASKACFSPFHFQRLFQAISGFSVREYIRRRRLTEAANLLKKTNRTILDIAIDYQYGSQEAFSRAFAHCFGITPAKYRRSTIQLDGQSIINFLDLKTSLNGDESIPKPAIMHLDSIPVIGYEYHTDLNDEQYFEDIPGFYHDFGANEYFLKIPDKAAPDMSYGISCNFRDEGAFSFIVGEAVLSSAQNTEDRFVHIEIPGGKYAVFDVSGPTEQVQNTRRYIYRTWLANANYERREGPDFEVTDVRRSAYPHDMKMKIYIPIT</sequence>
<dbReference type="Gene3D" id="3.20.80.10">
    <property type="entry name" value="Regulatory factor, effector binding domain"/>
    <property type="match status" value="1"/>
</dbReference>
<dbReference type="InterPro" id="IPR018062">
    <property type="entry name" value="HTH_AraC-typ_CS"/>
</dbReference>
<evidence type="ECO:0000256" key="1">
    <source>
        <dbReference type="ARBA" id="ARBA00023015"/>
    </source>
</evidence>
<evidence type="ECO:0000259" key="4">
    <source>
        <dbReference type="PROSITE" id="PS01124"/>
    </source>
</evidence>
<dbReference type="InterPro" id="IPR011256">
    <property type="entry name" value="Reg_factor_effector_dom_sf"/>
</dbReference>
<protein>
    <submittedName>
        <fullName evidence="5">HTH-type transcriptional regulator</fullName>
    </submittedName>
</protein>
<feature type="domain" description="HTH araC/xylS-type" evidence="4">
    <location>
        <begin position="56"/>
        <end position="154"/>
    </location>
</feature>
<dbReference type="InterPro" id="IPR050959">
    <property type="entry name" value="MarA-like"/>
</dbReference>
<keyword evidence="2" id="KW-0238">DNA-binding</keyword>
<dbReference type="Proteomes" id="UP000011907">
    <property type="component" value="Unassembled WGS sequence"/>
</dbReference>
<dbReference type="Pfam" id="PF14526">
    <property type="entry name" value="Cass2"/>
    <property type="match status" value="1"/>
</dbReference>
<dbReference type="eggNOG" id="COG2207">
    <property type="taxonomic scope" value="Bacteria"/>
</dbReference>
<dbReference type="InterPro" id="IPR009057">
    <property type="entry name" value="Homeodomain-like_sf"/>
</dbReference>
<dbReference type="eggNOG" id="COG3708">
    <property type="taxonomic scope" value="Bacteria"/>
</dbReference>